<protein>
    <submittedName>
        <fullName evidence="2">Uncharacterized protein</fullName>
    </submittedName>
</protein>
<name>A0A9N8F2A2_9STRA</name>
<organism evidence="2 3">
    <name type="scientific">Seminavis robusta</name>
    <dbReference type="NCBI Taxonomy" id="568900"/>
    <lineage>
        <taxon>Eukaryota</taxon>
        <taxon>Sar</taxon>
        <taxon>Stramenopiles</taxon>
        <taxon>Ochrophyta</taxon>
        <taxon>Bacillariophyta</taxon>
        <taxon>Bacillariophyceae</taxon>
        <taxon>Bacillariophycidae</taxon>
        <taxon>Naviculales</taxon>
        <taxon>Naviculaceae</taxon>
        <taxon>Seminavis</taxon>
    </lineage>
</organism>
<comment type="caution">
    <text evidence="2">The sequence shown here is derived from an EMBL/GenBank/DDBJ whole genome shotgun (WGS) entry which is preliminary data.</text>
</comment>
<feature type="region of interest" description="Disordered" evidence="1">
    <location>
        <begin position="1"/>
        <end position="33"/>
    </location>
</feature>
<feature type="compositionally biased region" description="Low complexity" evidence="1">
    <location>
        <begin position="170"/>
        <end position="186"/>
    </location>
</feature>
<reference evidence="2" key="1">
    <citation type="submission" date="2020-06" db="EMBL/GenBank/DDBJ databases">
        <authorList>
            <consortium name="Plant Systems Biology data submission"/>
        </authorList>
    </citation>
    <scope>NUCLEOTIDE SEQUENCE</scope>
    <source>
        <strain evidence="2">D6</strain>
    </source>
</reference>
<dbReference type="EMBL" id="CAICTM010002971">
    <property type="protein sequence ID" value="CAB9530640.1"/>
    <property type="molecule type" value="Genomic_DNA"/>
</dbReference>
<dbReference type="AlphaFoldDB" id="A0A9N8F2A2"/>
<feature type="region of interest" description="Disordered" evidence="1">
    <location>
        <begin position="164"/>
        <end position="270"/>
    </location>
</feature>
<evidence type="ECO:0000313" key="3">
    <source>
        <dbReference type="Proteomes" id="UP001153069"/>
    </source>
</evidence>
<feature type="compositionally biased region" description="Polar residues" evidence="1">
    <location>
        <begin position="58"/>
        <end position="72"/>
    </location>
</feature>
<keyword evidence="3" id="KW-1185">Reference proteome</keyword>
<feature type="compositionally biased region" description="Basic and acidic residues" evidence="1">
    <location>
        <begin position="1"/>
        <end position="23"/>
    </location>
</feature>
<accession>A0A9N8F2A2</accession>
<evidence type="ECO:0000313" key="2">
    <source>
        <dbReference type="EMBL" id="CAB9530640.1"/>
    </source>
</evidence>
<dbReference type="Proteomes" id="UP001153069">
    <property type="component" value="Unassembled WGS sequence"/>
</dbReference>
<proteinExistence type="predicted"/>
<feature type="region of interest" description="Disordered" evidence="1">
    <location>
        <begin position="45"/>
        <end position="130"/>
    </location>
</feature>
<feature type="compositionally biased region" description="Low complexity" evidence="1">
    <location>
        <begin position="78"/>
        <end position="88"/>
    </location>
</feature>
<evidence type="ECO:0000256" key="1">
    <source>
        <dbReference type="SAM" id="MobiDB-lite"/>
    </source>
</evidence>
<sequence length="503" mass="56282">MESNNEGKEDALPVPPDLKDAKNSPKRAGKDVANFLFQTERGLSFLEESNPTIPPSVDETTQNEISSPISSNKENHGSSTSVKSPSNNNKKKRTPWLTLSPSSRRKTKQAPAIPQESAPPPTKRKQPREVIEIITVAEGIEAVKMAEQRDFSRTFSFENVVEDLSEGDATPTTNNNNSSNSRLQTTTEEEEGVEVERRNPFEDPELIQKYQHTSTTTKEEEEEHNNSDKPKWWKKAPQIVLSPFRKNKKKTDETTRSTPAEEEEDAPTTNHFVLESAPEPKHIIEEEEEEEEAKEEIQQEIRVEEMFPFHHQTDNDPTIPQKAMVMMMDDSDTDYHATTTQTTANSPTTTTTQKQWIASVALSSILVCLLTLRYIPTFDTLCGPVMHGTTLDLSNLQQSEQEQSLLQAPWWWAGGNEPVFSLVCGAQRPRIQLEWKPHTPKTGRLVLTDLDDAKKTHVLLDKKNLVSVEIGLSGGTSSSSSSSKPIITAIDKGGKSHVLPAPW</sequence>
<gene>
    <name evidence="2" type="ORF">SEMRO_2973_G341240.1</name>
</gene>